<dbReference type="Gene3D" id="3.90.850.10">
    <property type="entry name" value="Fumarylacetoacetase-like, C-terminal domain"/>
    <property type="match status" value="1"/>
</dbReference>
<dbReference type="EMBL" id="CCSD01000093">
    <property type="protein sequence ID" value="CDZ91044.1"/>
    <property type="molecule type" value="Genomic_DNA"/>
</dbReference>
<evidence type="ECO:0000313" key="4">
    <source>
        <dbReference type="EMBL" id="CDZ91044.1"/>
    </source>
</evidence>
<dbReference type="Pfam" id="PF01557">
    <property type="entry name" value="FAA_hydrolase"/>
    <property type="match status" value="1"/>
</dbReference>
<organism evidence="4 5">
    <name type="scientific">Rhodococcus ruber</name>
    <dbReference type="NCBI Taxonomy" id="1830"/>
    <lineage>
        <taxon>Bacteria</taxon>
        <taxon>Bacillati</taxon>
        <taxon>Actinomycetota</taxon>
        <taxon>Actinomycetes</taxon>
        <taxon>Mycobacteriales</taxon>
        <taxon>Nocardiaceae</taxon>
        <taxon>Rhodococcus</taxon>
    </lineage>
</organism>
<dbReference type="PANTHER" id="PTHR30143">
    <property type="entry name" value="ACID HYDRATASE"/>
    <property type="match status" value="1"/>
</dbReference>
<feature type="domain" description="Fumarylacetoacetase-like C-terminal" evidence="3">
    <location>
        <begin position="142"/>
        <end position="313"/>
    </location>
</feature>
<dbReference type="InterPro" id="IPR050772">
    <property type="entry name" value="Hydratase-Decarb/MhpD_sf"/>
</dbReference>
<evidence type="ECO:0000313" key="5">
    <source>
        <dbReference type="Proteomes" id="UP000042997"/>
    </source>
</evidence>
<evidence type="ECO:0000259" key="3">
    <source>
        <dbReference type="Pfam" id="PF01557"/>
    </source>
</evidence>
<evidence type="ECO:0000256" key="1">
    <source>
        <dbReference type="ARBA" id="ARBA00023239"/>
    </source>
</evidence>
<dbReference type="EC" id="4.2.1.80" evidence="4"/>
<proteinExistence type="predicted"/>
<feature type="region of interest" description="Disordered" evidence="2">
    <location>
        <begin position="1"/>
        <end position="26"/>
    </location>
</feature>
<dbReference type="GO" id="GO:0005737">
    <property type="term" value="C:cytoplasm"/>
    <property type="evidence" value="ECO:0007669"/>
    <property type="project" value="TreeGrafter"/>
</dbReference>
<sequence>MAVGGPRVPAARRRSQLAHDPAEREDFRPPTCAYATFETTDRRDDARIIDQFQECTMLDGSRRLAAADLLWAAERDRAAIAPLTETFPDIDVVDSYEIQLINIRRRLEAGATVYGHKVGLSSEVMQKMMGVDEPDYGHLLSTMVYAEDEPIDTAQFCYPRIEVEIGYVLGETLPGEDCTEADVLRATEYIVPSIELIDSRIVDWRIGLADTIADNASSAGVILGAGRIEPDRVDIGAISAVLYQGDEEIARGEAAAVLGDPTRAVAWLARKVASFGVRLEAGHVILPGSCTRAVDARPGDVFRADFSDIGSVSVEFK</sequence>
<protein>
    <submittedName>
        <fullName evidence="4">2-keto-4-pentenoate hydratase</fullName>
        <ecNumber evidence="4">4.2.1.80</ecNumber>
    </submittedName>
</protein>
<reference evidence="4 5" key="1">
    <citation type="journal article" date="2014" name="Genome Announc.">
        <title>Draft Genome Sequence of Propane- and Butane-Oxidizing Actinobacterium Rhodococcus ruber IEGM 231.</title>
        <authorList>
            <person name="Ivshina I.B."/>
            <person name="Kuyukina M.S."/>
            <person name="Krivoruchko A.V."/>
            <person name="Barbe V."/>
            <person name="Fischer C."/>
        </authorList>
    </citation>
    <scope>NUCLEOTIDE SEQUENCE [LARGE SCALE GENOMIC DNA]</scope>
</reference>
<name>A0A098BQP9_9NOCA</name>
<dbReference type="PANTHER" id="PTHR30143:SF0">
    <property type="entry name" value="2-KETO-4-PENTENOATE HYDRATASE"/>
    <property type="match status" value="1"/>
</dbReference>
<dbReference type="InterPro" id="IPR036663">
    <property type="entry name" value="Fumarylacetoacetase_C_sf"/>
</dbReference>
<gene>
    <name evidence="4" type="primary">mhpD</name>
    <name evidence="4" type="ORF">RHRU231_790018</name>
</gene>
<dbReference type="AlphaFoldDB" id="A0A098BQP9"/>
<accession>A0A098BQP9</accession>
<evidence type="ECO:0000256" key="2">
    <source>
        <dbReference type="SAM" id="MobiDB-lite"/>
    </source>
</evidence>
<dbReference type="GO" id="GO:0008684">
    <property type="term" value="F:2-oxopent-4-enoate hydratase activity"/>
    <property type="evidence" value="ECO:0007669"/>
    <property type="project" value="UniProtKB-EC"/>
</dbReference>
<dbReference type="SUPFAM" id="SSF56529">
    <property type="entry name" value="FAH"/>
    <property type="match status" value="1"/>
</dbReference>
<dbReference type="Proteomes" id="UP000042997">
    <property type="component" value="Unassembled WGS sequence"/>
</dbReference>
<keyword evidence="1 4" id="KW-0456">Lyase</keyword>
<dbReference type="InterPro" id="IPR011234">
    <property type="entry name" value="Fumarylacetoacetase-like_C"/>
</dbReference>
<dbReference type="eggNOG" id="COG3971">
    <property type="taxonomic scope" value="Bacteria"/>
</dbReference>